<evidence type="ECO:0000256" key="3">
    <source>
        <dbReference type="ARBA" id="ARBA00001907"/>
    </source>
</evidence>
<dbReference type="Proteomes" id="UP000655751">
    <property type="component" value="Unassembled WGS sequence"/>
</dbReference>
<evidence type="ECO:0000256" key="2">
    <source>
        <dbReference type="ARBA" id="ARBA00000625"/>
    </source>
</evidence>
<proteinExistence type="inferred from homology"/>
<evidence type="ECO:0000256" key="5">
    <source>
        <dbReference type="ARBA" id="ARBA00012866"/>
    </source>
</evidence>
<name>A0A931N3K1_9NOCA</name>
<dbReference type="RefSeq" id="WP_196149564.1">
    <property type="nucleotide sequence ID" value="NZ_JADMLG010000004.1"/>
</dbReference>
<evidence type="ECO:0000256" key="12">
    <source>
        <dbReference type="ARBA" id="ARBA00033407"/>
    </source>
</evidence>
<feature type="domain" description="Phthiocerol/phthiodiolone dimycocerosyl transferase C-terminal" evidence="13">
    <location>
        <begin position="233"/>
        <end position="417"/>
    </location>
</feature>
<dbReference type="GO" id="GO:0016746">
    <property type="term" value="F:acyltransferase activity"/>
    <property type="evidence" value="ECO:0007669"/>
    <property type="project" value="UniProtKB-KW"/>
</dbReference>
<comment type="catalytic activity">
    <reaction evidence="2">
        <text>2 a mycocerosyl-[mycocerosic acid synthase] + a phenolphthiocerol = a dimycocerosyl phenolphthiocerol + 2 holo-[mycocerosic acid synthase].</text>
        <dbReference type="EC" id="2.3.1.282"/>
    </reaction>
</comment>
<comment type="caution">
    <text evidence="14">The sequence shown here is derived from an EMBL/GenBank/DDBJ whole genome shotgun (WGS) entry which is preliminary data.</text>
</comment>
<evidence type="ECO:0000256" key="10">
    <source>
        <dbReference type="ARBA" id="ARBA00030465"/>
    </source>
</evidence>
<dbReference type="AlphaFoldDB" id="A0A931N3K1"/>
<comment type="catalytic activity">
    <reaction evidence="3">
        <text>2 a mycocerosyl-[mycocerosic acid synthase] + a phthiodiolone = a dimycocerosyl phthiodiolone + 2 holo-[mycocerosic acid synthase].</text>
        <dbReference type="EC" id="2.3.1.282"/>
    </reaction>
</comment>
<gene>
    <name evidence="14" type="ORF">IT779_13320</name>
</gene>
<evidence type="ECO:0000259" key="13">
    <source>
        <dbReference type="Pfam" id="PF16911"/>
    </source>
</evidence>
<protein>
    <recommendedName>
        <fullName evidence="6">Phthiocerol/phthiodiolone dimycocerosyl transferase</fullName>
        <ecNumber evidence="5">2.3.1.282</ecNumber>
    </recommendedName>
    <alternativeName>
        <fullName evidence="12">Acyltransferase PapA5</fullName>
    </alternativeName>
    <alternativeName>
        <fullName evidence="10">Phthiocerol/phthiodiolone O-acyltransferase</fullName>
    </alternativeName>
    <alternativeName>
        <fullName evidence="11">Polyketide synthase-associated protein A5</fullName>
    </alternativeName>
</protein>
<evidence type="ECO:0000256" key="7">
    <source>
        <dbReference type="ARBA" id="ARBA00022516"/>
    </source>
</evidence>
<organism evidence="14 15">
    <name type="scientific">Nocardia bovistercoris</name>
    <dbReference type="NCBI Taxonomy" id="2785916"/>
    <lineage>
        <taxon>Bacteria</taxon>
        <taxon>Bacillati</taxon>
        <taxon>Actinomycetota</taxon>
        <taxon>Actinomycetes</taxon>
        <taxon>Mycobacteriales</taxon>
        <taxon>Nocardiaceae</taxon>
        <taxon>Nocardia</taxon>
    </lineage>
</organism>
<keyword evidence="9 14" id="KW-0012">Acyltransferase</keyword>
<dbReference type="InterPro" id="IPR031641">
    <property type="entry name" value="PapA_C"/>
</dbReference>
<evidence type="ECO:0000313" key="15">
    <source>
        <dbReference type="Proteomes" id="UP000655751"/>
    </source>
</evidence>
<evidence type="ECO:0000313" key="14">
    <source>
        <dbReference type="EMBL" id="MBH0777261.1"/>
    </source>
</evidence>
<dbReference type="EC" id="2.3.1.282" evidence="5"/>
<comment type="similarity">
    <text evidence="4">Belongs to the acyltransferase PapA5 family.</text>
</comment>
<evidence type="ECO:0000256" key="6">
    <source>
        <dbReference type="ARBA" id="ARBA00013449"/>
    </source>
</evidence>
<keyword evidence="8" id="KW-0808">Transferase</keyword>
<evidence type="ECO:0000256" key="11">
    <source>
        <dbReference type="ARBA" id="ARBA00032317"/>
    </source>
</evidence>
<dbReference type="EMBL" id="JADMLG010000004">
    <property type="protein sequence ID" value="MBH0777261.1"/>
    <property type="molecule type" value="Genomic_DNA"/>
</dbReference>
<reference evidence="14" key="1">
    <citation type="submission" date="2020-11" db="EMBL/GenBank/DDBJ databases">
        <title>Nocardia NEAU-351.nov., a novel actinomycete isolated from the cow dung.</title>
        <authorList>
            <person name="Zhang X."/>
        </authorList>
    </citation>
    <scope>NUCLEOTIDE SEQUENCE</scope>
    <source>
        <strain evidence="14">NEAU-351</strain>
    </source>
</reference>
<keyword evidence="15" id="KW-1185">Reference proteome</keyword>
<evidence type="ECO:0000256" key="8">
    <source>
        <dbReference type="ARBA" id="ARBA00022679"/>
    </source>
</evidence>
<dbReference type="SUPFAM" id="SSF52777">
    <property type="entry name" value="CoA-dependent acyltransferases"/>
    <property type="match status" value="2"/>
</dbReference>
<dbReference type="Gene3D" id="3.30.559.30">
    <property type="entry name" value="Nonribosomal peptide synthetase, condensation domain"/>
    <property type="match status" value="1"/>
</dbReference>
<keyword evidence="7" id="KW-0443">Lipid metabolism</keyword>
<dbReference type="Pfam" id="PF16911">
    <property type="entry name" value="PapA_C"/>
    <property type="match status" value="1"/>
</dbReference>
<accession>A0A931N3K1</accession>
<keyword evidence="7" id="KW-0444">Lipid biosynthesis</keyword>
<evidence type="ECO:0000256" key="9">
    <source>
        <dbReference type="ARBA" id="ARBA00023315"/>
    </source>
</evidence>
<evidence type="ECO:0000256" key="1">
    <source>
        <dbReference type="ARBA" id="ARBA00000026"/>
    </source>
</evidence>
<comment type="catalytic activity">
    <reaction evidence="1">
        <text>2 a mycocerosyl-[mycocerosic acid synthase] + a phthiocerol = a dimycocerosyl phthiocerol + 2 holo-[mycocerosic acid synthase].</text>
        <dbReference type="EC" id="2.3.1.282"/>
    </reaction>
</comment>
<dbReference type="Gene3D" id="3.30.559.10">
    <property type="entry name" value="Chloramphenicol acetyltransferase-like domain"/>
    <property type="match status" value="1"/>
</dbReference>
<evidence type="ECO:0000256" key="4">
    <source>
        <dbReference type="ARBA" id="ARBA00006558"/>
    </source>
</evidence>
<sequence length="452" mass="48755">MVSSLSYDGARSELRGIRWGSTLCGVWWVSGDEARILTPSEQRFVRHATYTGRSVRVEGELDTAALDAAFVALVRTFPVLACRIGEDAEGRGHLLRPSGAELPISVASGDPEEIRLPSEPIDPRQRLAYLDVTRADAGSARVTIFVHHSVADAGQCVELLSRLWSYYTEYLASGWISVAPQYYPRPLEAYVAEANIVRGPLSGLEQVHRPLEPAERIVPPDPREPAPAALHRPLRTTVDTETTARLVAHGKRTGIGVNGLVTAALLRAYAGETGEPRSLGCVYPVDLRTRLHPPVAPTAGTNMAGLASFSAHIDTETDLFDLGAMISEHLRRDIASGLVAQSVLHFPDYYGPDRRYSLAGHIAVTNTGRVPTFTAPGLRFTDYEIVYVSAHPRPSTGPSAAVTFLLYTFADRLAVGVLGGGDAAERLPEAVAKQLDALAAETPRDHSTAQGD</sequence>
<dbReference type="InterPro" id="IPR023213">
    <property type="entry name" value="CAT-like_dom_sf"/>
</dbReference>